<comment type="caution">
    <text evidence="3">The sequence shown here is derived from an EMBL/GenBank/DDBJ whole genome shotgun (WGS) entry which is preliminary data.</text>
</comment>
<feature type="region of interest" description="Disordered" evidence="1">
    <location>
        <begin position="65"/>
        <end position="130"/>
    </location>
</feature>
<evidence type="ECO:0000256" key="1">
    <source>
        <dbReference type="SAM" id="MobiDB-lite"/>
    </source>
</evidence>
<feature type="region of interest" description="Disordered" evidence="1">
    <location>
        <begin position="312"/>
        <end position="336"/>
    </location>
</feature>
<evidence type="ECO:0000313" key="3">
    <source>
        <dbReference type="EMBL" id="TXS24066.1"/>
    </source>
</evidence>
<reference evidence="3" key="1">
    <citation type="submission" date="2018-10" db="EMBL/GenBank/DDBJ databases">
        <authorList>
            <person name="Hariharan J."/>
            <person name="Choudoir M.J."/>
            <person name="Diebold P."/>
            <person name="Panke-Buisse K."/>
            <person name="Campbell A.N."/>
            <person name="Buckley D.H."/>
        </authorList>
    </citation>
    <scope>NUCLEOTIDE SEQUENCE</scope>
    <source>
        <strain evidence="3">Gb1</strain>
    </source>
</reference>
<dbReference type="PROSITE" id="PS50234">
    <property type="entry name" value="VWFA"/>
    <property type="match status" value="1"/>
</dbReference>
<dbReference type="InterPro" id="IPR011600">
    <property type="entry name" value="Pept_C14_caspase"/>
</dbReference>
<feature type="domain" description="VWFA" evidence="2">
    <location>
        <begin position="769"/>
        <end position="913"/>
    </location>
</feature>
<dbReference type="SMART" id="SM00327">
    <property type="entry name" value="VWA"/>
    <property type="match status" value="1"/>
</dbReference>
<dbReference type="Pfam" id="PF13531">
    <property type="entry name" value="SBP_bac_11"/>
    <property type="match status" value="1"/>
</dbReference>
<dbReference type="EMBL" id="RDBM01000037">
    <property type="protein sequence ID" value="TXS24066.1"/>
    <property type="molecule type" value="Genomic_DNA"/>
</dbReference>
<accession>A0A652KKF6</accession>
<name>A0A652KKF6_9ACTN</name>
<evidence type="ECO:0000259" key="2">
    <source>
        <dbReference type="PROSITE" id="PS50234"/>
    </source>
</evidence>
<dbReference type="Pfam" id="PF00656">
    <property type="entry name" value="Peptidase_C14"/>
    <property type="match status" value="1"/>
</dbReference>
<dbReference type="Gene3D" id="3.40.50.1460">
    <property type="match status" value="1"/>
</dbReference>
<dbReference type="CDD" id="cd00198">
    <property type="entry name" value="vWFA"/>
    <property type="match status" value="1"/>
</dbReference>
<sequence length="959" mass="99081">MPPYDARGEENGRKRHRAVLIGVEHYTGTRNDLPAVATNLRLMREALTAERTGVLGPDDLVVIPADGDLAGGGPPGGGSTGGHTPGGSIDGSDMDSSGTAGGDTSGGPQGADMGSGPKGGTPKGPAPAPAVDPLRVRAALAAARRDVTGLLVVYFAGHGIVRPDGSDLNLMFTDSRVTRDRHHPFVDTLSWRDDVMPELRNSRADWVVVILDCCFAGNALRAFSPAAGQNFALLTAAEPGVEIPPGDPRTGTEFTAALHRLLTTGEEEPVTFTRTVAGIRRAMAPLKAVDGHPWIPDELRHGDDVVLAHPVDAEPPPPPSPTLEEGAPSAVTTRWPRSSAQALPRRLLAALAHRLTRTTAVALAGVVALAAAGAWYLLGAPSGGDCASPLELRVLTDPDLKSTVQKAADAYPKRDGDGCRTVGVNVYDAKATDAVTALRFSSLWQEPPATCPASGDCPRPQRDVGAQPDIWIPAAGSAWQRATAGGAGGGNASSVTGSGKPGADAGRSVVDLDRLGSVAYTPMVLGVPDTMALAQSLQTDDPLGTIVTALEAGQPVEILRPDPEDTEGALLATDALYASSGSGRASTVEQGMAQALRPMPSTARELMCVLADGAHNDLEDRAAVLVPEQTLAQFNLSAGEPGRPGCASEALAHRVAHYPSDVPMLDLPFVRVTWAGADRDADARTAAVEDFYEWLATDPDAQKCFTDDGFRGVGEKGGPAAPADDSVLRSEDNTTAVREQIPVTGPDADASASLSDTLSRYRGALGPGRVLYLLDNSTSMADKRVWDGTGGAKELVARSMTSLGAGDSYGVRMAAVAEGRPATDLVPFGPNTRAGAQKAVARAGTAAFDARIAAGLDAALGTLRGEATGAEQPRLLVLVTDGEDFEAVAEKEQKRLVAEAGKTPLVRIVTVSLQDGACTPGRFGERLADASGGRCLDPADDIAAELAAEVARTGTGDAE</sequence>
<feature type="compositionally biased region" description="Gly residues" evidence="1">
    <location>
        <begin position="99"/>
        <end position="109"/>
    </location>
</feature>
<dbReference type="AlphaFoldDB" id="A0A652KKF6"/>
<dbReference type="SUPFAM" id="SSF53300">
    <property type="entry name" value="vWA-like"/>
    <property type="match status" value="1"/>
</dbReference>
<gene>
    <name evidence="3" type="ORF">EAO74_26560</name>
</gene>
<dbReference type="Gene3D" id="3.40.50.410">
    <property type="entry name" value="von Willebrand factor, type A domain"/>
    <property type="match status" value="1"/>
</dbReference>
<feature type="region of interest" description="Disordered" evidence="1">
    <location>
        <begin position="482"/>
        <end position="505"/>
    </location>
</feature>
<feature type="compositionally biased region" description="Gly residues" evidence="1">
    <location>
        <begin position="69"/>
        <end position="89"/>
    </location>
</feature>
<proteinExistence type="predicted"/>
<organism evidence="3">
    <name type="scientific">Streptomyces sp. gb1(2016)</name>
    <dbReference type="NCBI Taxonomy" id="1828321"/>
    <lineage>
        <taxon>Bacteria</taxon>
        <taxon>Bacillati</taxon>
        <taxon>Actinomycetota</taxon>
        <taxon>Actinomycetes</taxon>
        <taxon>Kitasatosporales</taxon>
        <taxon>Streptomycetaceae</taxon>
        <taxon>Streptomyces</taxon>
    </lineage>
</organism>
<dbReference type="GO" id="GO:0006508">
    <property type="term" value="P:proteolysis"/>
    <property type="evidence" value="ECO:0007669"/>
    <property type="project" value="InterPro"/>
</dbReference>
<dbReference type="GO" id="GO:0004197">
    <property type="term" value="F:cysteine-type endopeptidase activity"/>
    <property type="evidence" value="ECO:0007669"/>
    <property type="project" value="InterPro"/>
</dbReference>
<dbReference type="InterPro" id="IPR002035">
    <property type="entry name" value="VWF_A"/>
</dbReference>
<dbReference type="InterPro" id="IPR036465">
    <property type="entry name" value="vWFA_dom_sf"/>
</dbReference>
<dbReference type="RefSeq" id="WP_147984981.1">
    <property type="nucleotide sequence ID" value="NZ_RDBM01000037.1"/>
</dbReference>
<protein>
    <submittedName>
        <fullName evidence="3">VWA domain-containing protein</fullName>
    </submittedName>
</protein>